<keyword evidence="4" id="KW-1185">Reference proteome</keyword>
<sequence>SQSFAHATTTLPYIDDDLEQHQSENSDAKSPLDISRSVERSLEWAPPKPARSYTFEVPKQIEKSTSEGEFIGASNVTATHNSSHLNSSLWKDDLKKPKTLDNFPRKKCAIVRPGIILSSTSKPTAELSTSLPFSSTCEQTLQLNNISRSISNPSHVSCRLAPQVTDIQEETTHDAVQTPQFSYVSRVHGVSHKKSPKTNLEDNLKLRASGRGVASLKSDHDIDEITDAPSSNVEHNRDQSTHSIDSGCFVYSSSRKSSVDNSESLSSCSSITLATAKPKSPAVTTESQEWSSYLVIPSDHSDTDTSNDQHSTDENAKRRNSLVVRTQTGLRVKTVIDKLLNSSGRDQRRALFSLKQIFQDDKDLVHEFVQNGGLNCMIKLGRMADQNHQNYILRALGQVMLYVDGMNGIIAHIETIQWLYELLDSPVGTF</sequence>
<evidence type="ECO:0000313" key="3">
    <source>
        <dbReference type="EMBL" id="VDK19019.1"/>
    </source>
</evidence>
<evidence type="ECO:0000256" key="1">
    <source>
        <dbReference type="SAM" id="MobiDB-lite"/>
    </source>
</evidence>
<reference evidence="5" key="1">
    <citation type="submission" date="2017-02" db="UniProtKB">
        <authorList>
            <consortium name="WormBaseParasite"/>
        </authorList>
    </citation>
    <scope>IDENTIFICATION</scope>
</reference>
<proteinExistence type="predicted"/>
<dbReference type="Proteomes" id="UP000267096">
    <property type="component" value="Unassembled WGS sequence"/>
</dbReference>
<dbReference type="WBParaSite" id="ASIM_0000178201-mRNA-1">
    <property type="protein sequence ID" value="ASIM_0000178201-mRNA-1"/>
    <property type="gene ID" value="ASIM_0000178201"/>
</dbReference>
<feature type="region of interest" description="Disordered" evidence="1">
    <location>
        <begin position="297"/>
        <end position="319"/>
    </location>
</feature>
<protein>
    <submittedName>
        <fullName evidence="5">Formactin (inferred by orthology to a C. elegans protein)</fullName>
    </submittedName>
</protein>
<feature type="region of interest" description="Disordered" evidence="1">
    <location>
        <begin position="218"/>
        <end position="246"/>
    </location>
</feature>
<dbReference type="PANTHER" id="PTHR45920">
    <property type="entry name" value="FORMIN HOMOLOGY 2 DOMAIN CONTAINING, ISOFORM I"/>
    <property type="match status" value="1"/>
</dbReference>
<dbReference type="EMBL" id="UYRR01001872">
    <property type="protein sequence ID" value="VDK19019.1"/>
    <property type="molecule type" value="Genomic_DNA"/>
</dbReference>
<evidence type="ECO:0000313" key="4">
    <source>
        <dbReference type="Proteomes" id="UP000267096"/>
    </source>
</evidence>
<feature type="region of interest" description="Disordered" evidence="1">
    <location>
        <begin position="1"/>
        <end position="34"/>
    </location>
</feature>
<dbReference type="Gene3D" id="1.25.10.10">
    <property type="entry name" value="Leucine-rich Repeat Variant"/>
    <property type="match status" value="1"/>
</dbReference>
<dbReference type="InterPro" id="IPR056771">
    <property type="entry name" value="FH3_FHOD1-3-like"/>
</dbReference>
<dbReference type="GO" id="GO:0005856">
    <property type="term" value="C:cytoskeleton"/>
    <property type="evidence" value="ECO:0007669"/>
    <property type="project" value="TreeGrafter"/>
</dbReference>
<dbReference type="Pfam" id="PF24959">
    <property type="entry name" value="FH3_FHOD1-3"/>
    <property type="match status" value="1"/>
</dbReference>
<name>A0A0M3J2M3_ANISI</name>
<dbReference type="OrthoDB" id="5332616at2759"/>
<gene>
    <name evidence="3" type="ORF">ASIM_LOCUS1656</name>
</gene>
<accession>A0A0M3J2M3</accession>
<dbReference type="GO" id="GO:0030866">
    <property type="term" value="P:cortical actin cytoskeleton organization"/>
    <property type="evidence" value="ECO:0007669"/>
    <property type="project" value="TreeGrafter"/>
</dbReference>
<organism evidence="5">
    <name type="scientific">Anisakis simplex</name>
    <name type="common">Herring worm</name>
    <dbReference type="NCBI Taxonomy" id="6269"/>
    <lineage>
        <taxon>Eukaryota</taxon>
        <taxon>Metazoa</taxon>
        <taxon>Ecdysozoa</taxon>
        <taxon>Nematoda</taxon>
        <taxon>Chromadorea</taxon>
        <taxon>Rhabditida</taxon>
        <taxon>Spirurina</taxon>
        <taxon>Ascaridomorpha</taxon>
        <taxon>Ascaridoidea</taxon>
        <taxon>Anisakidae</taxon>
        <taxon>Anisakis</taxon>
        <taxon>Anisakis simplex complex</taxon>
    </lineage>
</organism>
<feature type="compositionally biased region" description="Polar residues" evidence="1">
    <location>
        <begin position="1"/>
        <end position="11"/>
    </location>
</feature>
<dbReference type="GO" id="GO:0051015">
    <property type="term" value="F:actin filament binding"/>
    <property type="evidence" value="ECO:0007669"/>
    <property type="project" value="TreeGrafter"/>
</dbReference>
<dbReference type="PANTHER" id="PTHR45920:SF4">
    <property type="entry name" value="FORMIN HOMOLOGY 2 DOMAIN CONTAINING, ISOFORM I"/>
    <property type="match status" value="1"/>
</dbReference>
<dbReference type="InterPro" id="IPR011989">
    <property type="entry name" value="ARM-like"/>
</dbReference>
<evidence type="ECO:0000313" key="5">
    <source>
        <dbReference type="WBParaSite" id="ASIM_0000178201-mRNA-1"/>
    </source>
</evidence>
<dbReference type="SUPFAM" id="SSF48371">
    <property type="entry name" value="ARM repeat"/>
    <property type="match status" value="1"/>
</dbReference>
<feature type="domain" description="FHOD1/3-like FH3" evidence="2">
    <location>
        <begin position="386"/>
        <end position="426"/>
    </location>
</feature>
<dbReference type="InterPro" id="IPR016024">
    <property type="entry name" value="ARM-type_fold"/>
</dbReference>
<dbReference type="GO" id="GO:0005737">
    <property type="term" value="C:cytoplasm"/>
    <property type="evidence" value="ECO:0007669"/>
    <property type="project" value="TreeGrafter"/>
</dbReference>
<reference evidence="3 4" key="2">
    <citation type="submission" date="2018-11" db="EMBL/GenBank/DDBJ databases">
        <authorList>
            <consortium name="Pathogen Informatics"/>
        </authorList>
    </citation>
    <scope>NUCLEOTIDE SEQUENCE [LARGE SCALE GENOMIC DNA]</scope>
</reference>
<dbReference type="AlphaFoldDB" id="A0A0M3J2M3"/>
<evidence type="ECO:0000259" key="2">
    <source>
        <dbReference type="Pfam" id="PF24959"/>
    </source>
</evidence>